<accession>A0AA89C3X9</accession>
<evidence type="ECO:0000313" key="4">
    <source>
        <dbReference type="Proteomes" id="UP001186944"/>
    </source>
</evidence>
<gene>
    <name evidence="3" type="ORF">FSP39_018063</name>
</gene>
<proteinExistence type="predicted"/>
<dbReference type="GO" id="GO:0031012">
    <property type="term" value="C:extracellular matrix"/>
    <property type="evidence" value="ECO:0007669"/>
    <property type="project" value="TreeGrafter"/>
</dbReference>
<dbReference type="PANTHER" id="PTHR33395">
    <property type="entry name" value="TRANSCRIPTASE, PUTATIVE-RELATED-RELATED"/>
    <property type="match status" value="1"/>
</dbReference>
<dbReference type="InterPro" id="IPR043502">
    <property type="entry name" value="DNA/RNA_pol_sf"/>
</dbReference>
<evidence type="ECO:0000313" key="3">
    <source>
        <dbReference type="EMBL" id="KAK3098296.1"/>
    </source>
</evidence>
<dbReference type="CDD" id="cd01650">
    <property type="entry name" value="RT_nLTR_like"/>
    <property type="match status" value="1"/>
</dbReference>
<reference evidence="3" key="1">
    <citation type="submission" date="2019-08" db="EMBL/GenBank/DDBJ databases">
        <title>The improved chromosome-level genome for the pearl oyster Pinctada fucata martensii using PacBio sequencing and Hi-C.</title>
        <authorList>
            <person name="Zheng Z."/>
        </authorList>
    </citation>
    <scope>NUCLEOTIDE SEQUENCE</scope>
    <source>
        <strain evidence="3">ZZ-2019</strain>
        <tissue evidence="3">Adductor muscle</tissue>
    </source>
</reference>
<feature type="region of interest" description="Disordered" evidence="1">
    <location>
        <begin position="114"/>
        <end position="154"/>
    </location>
</feature>
<dbReference type="AlphaFoldDB" id="A0AA89C3X9"/>
<feature type="compositionally biased region" description="Basic and acidic residues" evidence="1">
    <location>
        <begin position="116"/>
        <end position="129"/>
    </location>
</feature>
<feature type="domain" description="Reverse transcriptase" evidence="2">
    <location>
        <begin position="1"/>
        <end position="137"/>
    </location>
</feature>
<dbReference type="Proteomes" id="UP001186944">
    <property type="component" value="Unassembled WGS sequence"/>
</dbReference>
<organism evidence="3 4">
    <name type="scientific">Pinctada imbricata</name>
    <name type="common">Atlantic pearl-oyster</name>
    <name type="synonym">Pinctada martensii</name>
    <dbReference type="NCBI Taxonomy" id="66713"/>
    <lineage>
        <taxon>Eukaryota</taxon>
        <taxon>Metazoa</taxon>
        <taxon>Spiralia</taxon>
        <taxon>Lophotrochozoa</taxon>
        <taxon>Mollusca</taxon>
        <taxon>Bivalvia</taxon>
        <taxon>Autobranchia</taxon>
        <taxon>Pteriomorphia</taxon>
        <taxon>Pterioida</taxon>
        <taxon>Pterioidea</taxon>
        <taxon>Pteriidae</taxon>
        <taxon>Pinctada</taxon>
    </lineage>
</organism>
<evidence type="ECO:0000256" key="1">
    <source>
        <dbReference type="SAM" id="MobiDB-lite"/>
    </source>
</evidence>
<feature type="compositionally biased region" description="Polar residues" evidence="1">
    <location>
        <begin position="130"/>
        <end position="141"/>
    </location>
</feature>
<dbReference type="PANTHER" id="PTHR33395:SF22">
    <property type="entry name" value="REVERSE TRANSCRIPTASE DOMAIN-CONTAINING PROTEIN"/>
    <property type="match status" value="1"/>
</dbReference>
<dbReference type="InterPro" id="IPR000477">
    <property type="entry name" value="RT_dom"/>
</dbReference>
<name>A0AA89C3X9_PINIB</name>
<dbReference type="GO" id="GO:0007508">
    <property type="term" value="P:larval heart development"/>
    <property type="evidence" value="ECO:0007669"/>
    <property type="project" value="TreeGrafter"/>
</dbReference>
<dbReference type="GO" id="GO:0061343">
    <property type="term" value="P:cell adhesion involved in heart morphogenesis"/>
    <property type="evidence" value="ECO:0007669"/>
    <property type="project" value="TreeGrafter"/>
</dbReference>
<protein>
    <recommendedName>
        <fullName evidence="2">Reverse transcriptase domain-containing protein</fullName>
    </recommendedName>
</protein>
<keyword evidence="4" id="KW-1185">Reference proteome</keyword>
<sequence>MLNFLINNIFVVFGGKVFQQIVGIPMGTNCPPLLADIFLYSYEAEFIQSLVSEGKRYFASDFNFTYRYIDDVLSINNPKFADYLSSIYPSDLEDKETTETNNSASYEDIMLSYDTEGSREPIPQRKDPSYQKTGGDTNDSKQNSRKKAGRPIEIVSEDLHTQPKRFWSYVRSRKQDSSGIAALKNSDGFLHSEPLTKATEPTVPVSFYQGGSLNMPDMGPSPYPSMSHITVTENGVTKLLKGINPFKATGPDEIPAFIMKNTADSLSPYLTYLYQFSLDTGTVPDDWRKANVVPIYKKGEKHVASNYRPVSLTSIVCKLLEHIIHSTVMGHFEHHRILCDEQHGFRARRSCESQLLITIDKIARNIEEGHQTDIILLDFAKAFDKVPHTRLLHKLEYYGVRIVPYNGSGISCHTGHSQ</sequence>
<dbReference type="PROSITE" id="PS50878">
    <property type="entry name" value="RT_POL"/>
    <property type="match status" value="1"/>
</dbReference>
<dbReference type="EMBL" id="VSWD01000007">
    <property type="protein sequence ID" value="KAK3098296.1"/>
    <property type="molecule type" value="Genomic_DNA"/>
</dbReference>
<dbReference type="SUPFAM" id="SSF56672">
    <property type="entry name" value="DNA/RNA polymerases"/>
    <property type="match status" value="1"/>
</dbReference>
<comment type="caution">
    <text evidence="3">The sequence shown here is derived from an EMBL/GenBank/DDBJ whole genome shotgun (WGS) entry which is preliminary data.</text>
</comment>
<dbReference type="Pfam" id="PF00078">
    <property type="entry name" value="RVT_1"/>
    <property type="match status" value="1"/>
</dbReference>
<evidence type="ECO:0000259" key="2">
    <source>
        <dbReference type="PROSITE" id="PS50878"/>
    </source>
</evidence>